<dbReference type="OrthoDB" id="9775082at2"/>
<evidence type="ECO:0000256" key="1">
    <source>
        <dbReference type="ARBA" id="ARBA00022630"/>
    </source>
</evidence>
<dbReference type="InterPro" id="IPR036661">
    <property type="entry name" value="Luciferase-like_sf"/>
</dbReference>
<evidence type="ECO:0000256" key="2">
    <source>
        <dbReference type="ARBA" id="ARBA00022643"/>
    </source>
</evidence>
<evidence type="ECO:0000313" key="7">
    <source>
        <dbReference type="Proteomes" id="UP000185696"/>
    </source>
</evidence>
<protein>
    <recommendedName>
        <fullName evidence="5">Luciferase-like domain-containing protein</fullName>
    </recommendedName>
</protein>
<reference evidence="6 7" key="1">
    <citation type="submission" date="2016-12" db="EMBL/GenBank/DDBJ databases">
        <title>The draft genome sequence of Actinophytocola xinjiangensis.</title>
        <authorList>
            <person name="Wang W."/>
            <person name="Yuan L."/>
        </authorList>
    </citation>
    <scope>NUCLEOTIDE SEQUENCE [LARGE SCALE GENOMIC DNA]</scope>
    <source>
        <strain evidence="6 7">CGMCC 4.4663</strain>
    </source>
</reference>
<feature type="domain" description="Luciferase-like" evidence="5">
    <location>
        <begin position="13"/>
        <end position="219"/>
    </location>
</feature>
<sequence>MTTVHALLIPNVGWPELLARARRLEELGVATVWVDDHVLNPARPDQPWLDSWTVLSALAVSTTRVRLGPLVANGILRSPAVLARHALSVDHLSGGRLELGLGAGYAPGDRAAAGGRPASFTDLVSIVDDALRGKSVLAGFPAFAPVGRRVPLTVAAHRRSSLRVVAAHADRWVSYGGFGLGADDHLALTRRRLAALDEECAATGRTVRRMLLAGSPAVTAEPLWRSVAAVEDFVGRYTEAGIDEFAFYYPPGPMWTDQAADRVFEDYLST</sequence>
<organism evidence="6 7">
    <name type="scientific">Actinophytocola xinjiangensis</name>
    <dbReference type="NCBI Taxonomy" id="485602"/>
    <lineage>
        <taxon>Bacteria</taxon>
        <taxon>Bacillati</taxon>
        <taxon>Actinomycetota</taxon>
        <taxon>Actinomycetes</taxon>
        <taxon>Pseudonocardiales</taxon>
        <taxon>Pseudonocardiaceae</taxon>
    </lineage>
</organism>
<dbReference type="PANTHER" id="PTHR42847">
    <property type="entry name" value="ALKANESULFONATE MONOOXYGENASE"/>
    <property type="match status" value="1"/>
</dbReference>
<name>A0A7Z0WSS3_9PSEU</name>
<keyword evidence="7" id="KW-1185">Reference proteome</keyword>
<dbReference type="GO" id="GO:0046306">
    <property type="term" value="P:alkanesulfonate catabolic process"/>
    <property type="evidence" value="ECO:0007669"/>
    <property type="project" value="TreeGrafter"/>
</dbReference>
<evidence type="ECO:0000256" key="4">
    <source>
        <dbReference type="ARBA" id="ARBA00023033"/>
    </source>
</evidence>
<keyword evidence="4" id="KW-0503">Monooxygenase</keyword>
<keyword evidence="3" id="KW-0560">Oxidoreductase</keyword>
<gene>
    <name evidence="6" type="ORF">BLA60_02595</name>
</gene>
<accession>A0A7Z0WSS3</accession>
<proteinExistence type="predicted"/>
<dbReference type="GO" id="GO:0008726">
    <property type="term" value="F:alkanesulfonate monooxygenase activity"/>
    <property type="evidence" value="ECO:0007669"/>
    <property type="project" value="TreeGrafter"/>
</dbReference>
<dbReference type="Proteomes" id="UP000185696">
    <property type="component" value="Unassembled WGS sequence"/>
</dbReference>
<dbReference type="EMBL" id="MSIF01000001">
    <property type="protein sequence ID" value="OLF14072.1"/>
    <property type="molecule type" value="Genomic_DNA"/>
</dbReference>
<dbReference type="PANTHER" id="PTHR42847:SF4">
    <property type="entry name" value="ALKANESULFONATE MONOOXYGENASE-RELATED"/>
    <property type="match status" value="1"/>
</dbReference>
<dbReference type="SUPFAM" id="SSF51679">
    <property type="entry name" value="Bacterial luciferase-like"/>
    <property type="match status" value="1"/>
</dbReference>
<keyword evidence="2" id="KW-0288">FMN</keyword>
<comment type="caution">
    <text evidence="6">The sequence shown here is derived from an EMBL/GenBank/DDBJ whole genome shotgun (WGS) entry which is preliminary data.</text>
</comment>
<dbReference type="Gene3D" id="3.20.20.30">
    <property type="entry name" value="Luciferase-like domain"/>
    <property type="match status" value="1"/>
</dbReference>
<dbReference type="AlphaFoldDB" id="A0A7Z0WSS3"/>
<dbReference type="RefSeq" id="WP_075131020.1">
    <property type="nucleotide sequence ID" value="NZ_MSIF01000001.1"/>
</dbReference>
<evidence type="ECO:0000259" key="5">
    <source>
        <dbReference type="Pfam" id="PF00296"/>
    </source>
</evidence>
<dbReference type="Pfam" id="PF00296">
    <property type="entry name" value="Bac_luciferase"/>
    <property type="match status" value="1"/>
</dbReference>
<evidence type="ECO:0000256" key="3">
    <source>
        <dbReference type="ARBA" id="ARBA00023002"/>
    </source>
</evidence>
<keyword evidence="1" id="KW-0285">Flavoprotein</keyword>
<dbReference type="InterPro" id="IPR011251">
    <property type="entry name" value="Luciferase-like_dom"/>
</dbReference>
<evidence type="ECO:0000313" key="6">
    <source>
        <dbReference type="EMBL" id="OLF14072.1"/>
    </source>
</evidence>
<dbReference type="InterPro" id="IPR050172">
    <property type="entry name" value="SsuD_RutA_monooxygenase"/>
</dbReference>